<comment type="caution">
    <text evidence="1">The sequence shown here is derived from an EMBL/GenBank/DDBJ whole genome shotgun (WGS) entry which is preliminary data.</text>
</comment>
<accession>A0A0F9RYX0</accession>
<proteinExistence type="predicted"/>
<dbReference type="EMBL" id="LAZR01000705">
    <property type="protein sequence ID" value="KKN60079.1"/>
    <property type="molecule type" value="Genomic_DNA"/>
</dbReference>
<gene>
    <name evidence="1" type="ORF">LCGC14_0535480</name>
</gene>
<organism evidence="1">
    <name type="scientific">marine sediment metagenome</name>
    <dbReference type="NCBI Taxonomy" id="412755"/>
    <lineage>
        <taxon>unclassified sequences</taxon>
        <taxon>metagenomes</taxon>
        <taxon>ecological metagenomes</taxon>
    </lineage>
</organism>
<protein>
    <submittedName>
        <fullName evidence="1">Uncharacterized protein</fullName>
    </submittedName>
</protein>
<reference evidence="1" key="1">
    <citation type="journal article" date="2015" name="Nature">
        <title>Complex archaea that bridge the gap between prokaryotes and eukaryotes.</title>
        <authorList>
            <person name="Spang A."/>
            <person name="Saw J.H."/>
            <person name="Jorgensen S.L."/>
            <person name="Zaremba-Niedzwiedzka K."/>
            <person name="Martijn J."/>
            <person name="Lind A.E."/>
            <person name="van Eijk R."/>
            <person name="Schleper C."/>
            <person name="Guy L."/>
            <person name="Ettema T.J."/>
        </authorList>
    </citation>
    <scope>NUCLEOTIDE SEQUENCE</scope>
</reference>
<evidence type="ECO:0000313" key="1">
    <source>
        <dbReference type="EMBL" id="KKN60079.1"/>
    </source>
</evidence>
<name>A0A0F9RYX0_9ZZZZ</name>
<sequence length="105" mass="11855">MSQLYRHRWHWSKPESGQRQCQICGKVSTIRSHSGMGDCIPAPAYANPDPIVHVILDALWAIMNDDRIKHWVEHGYGSSSPDVIGALDMYVIDAENLAKKIRSLI</sequence>
<dbReference type="AlphaFoldDB" id="A0A0F9RYX0"/>